<dbReference type="EMBL" id="JXTB01000208">
    <property type="protein sequence ID" value="PON53304.1"/>
    <property type="molecule type" value="Genomic_DNA"/>
</dbReference>
<dbReference type="InterPro" id="IPR011990">
    <property type="entry name" value="TPR-like_helical_dom_sf"/>
</dbReference>
<evidence type="ECO:0000256" key="3">
    <source>
        <dbReference type="PROSITE-ProRule" id="PRU00708"/>
    </source>
</evidence>
<proteinExistence type="inferred from homology"/>
<comment type="similarity">
    <text evidence="1">Belongs to the PPR family. P subfamily.</text>
</comment>
<feature type="repeat" description="PPR" evidence="3">
    <location>
        <begin position="233"/>
        <end position="267"/>
    </location>
</feature>
<protein>
    <submittedName>
        <fullName evidence="4">Pentatricopeptide repeat</fullName>
    </submittedName>
</protein>
<evidence type="ECO:0000256" key="1">
    <source>
        <dbReference type="ARBA" id="ARBA00007626"/>
    </source>
</evidence>
<feature type="repeat" description="PPR" evidence="3">
    <location>
        <begin position="198"/>
        <end position="232"/>
    </location>
</feature>
<dbReference type="InterPro" id="IPR002885">
    <property type="entry name" value="PPR_rpt"/>
</dbReference>
<evidence type="ECO:0000313" key="4">
    <source>
        <dbReference type="EMBL" id="PON53304.1"/>
    </source>
</evidence>
<name>A0A2P5BWY6_PARAD</name>
<sequence length="370" mass="41835">MSMKTKTIINCYGNLPCLFRQFFTLHFLRPYAAASSSTNDNNNNNNKNEECYYYDDDDDDDDDDDLGVNEALGLFDPLMGKRPMPSIRAFNHLLGALSKKDRCSTVVFSMYKQMMGCLHFRPNVRTMNTVIKCLCLLKKVDLSFPVLATIYKHGLQPDARTLNTLLHGLFMQGSMVGKTSDALELLNKIHDSKWIKPYVYCFSPIVDSLCKQGRIDESLSLIHDMINYGVAPDVVTHTSLVHGLCESGRWKEAKNFLIGMLHSGISPNICTYSAPIDTLCKERRIQEAESLLGMMTKKGLQPNEGRTKEALDLIEAMTGRGVTPNIITYNSLRYDRHVRPNIVTYDSLLNGLCDLGQLEEVEKIFDMMVK</sequence>
<gene>
    <name evidence="4" type="ORF">PanWU01x14_203110</name>
</gene>
<dbReference type="NCBIfam" id="TIGR00756">
    <property type="entry name" value="PPR"/>
    <property type="match status" value="4"/>
</dbReference>
<evidence type="ECO:0000256" key="2">
    <source>
        <dbReference type="ARBA" id="ARBA00022737"/>
    </source>
</evidence>
<dbReference type="Proteomes" id="UP000237105">
    <property type="component" value="Unassembled WGS sequence"/>
</dbReference>
<accession>A0A2P5BWY6</accession>
<keyword evidence="2" id="KW-0677">Repeat</keyword>
<dbReference type="OrthoDB" id="1935909at2759"/>
<evidence type="ECO:0000313" key="5">
    <source>
        <dbReference type="Proteomes" id="UP000237105"/>
    </source>
</evidence>
<dbReference type="PROSITE" id="PS51375">
    <property type="entry name" value="PPR"/>
    <property type="match status" value="4"/>
</dbReference>
<feature type="repeat" description="PPR" evidence="3">
    <location>
        <begin position="268"/>
        <end position="302"/>
    </location>
</feature>
<dbReference type="Pfam" id="PF13041">
    <property type="entry name" value="PPR_2"/>
    <property type="match status" value="2"/>
</dbReference>
<organism evidence="4 5">
    <name type="scientific">Parasponia andersonii</name>
    <name type="common">Sponia andersonii</name>
    <dbReference type="NCBI Taxonomy" id="3476"/>
    <lineage>
        <taxon>Eukaryota</taxon>
        <taxon>Viridiplantae</taxon>
        <taxon>Streptophyta</taxon>
        <taxon>Embryophyta</taxon>
        <taxon>Tracheophyta</taxon>
        <taxon>Spermatophyta</taxon>
        <taxon>Magnoliopsida</taxon>
        <taxon>eudicotyledons</taxon>
        <taxon>Gunneridae</taxon>
        <taxon>Pentapetalae</taxon>
        <taxon>rosids</taxon>
        <taxon>fabids</taxon>
        <taxon>Rosales</taxon>
        <taxon>Cannabaceae</taxon>
        <taxon>Parasponia</taxon>
    </lineage>
</organism>
<feature type="repeat" description="PPR" evidence="3">
    <location>
        <begin position="341"/>
        <end position="370"/>
    </location>
</feature>
<reference evidence="5" key="1">
    <citation type="submission" date="2016-06" db="EMBL/GenBank/DDBJ databases">
        <title>Parallel loss of symbiosis genes in relatives of nitrogen-fixing non-legume Parasponia.</title>
        <authorList>
            <person name="Van Velzen R."/>
            <person name="Holmer R."/>
            <person name="Bu F."/>
            <person name="Rutten L."/>
            <person name="Van Zeijl A."/>
            <person name="Liu W."/>
            <person name="Santuari L."/>
            <person name="Cao Q."/>
            <person name="Sharma T."/>
            <person name="Shen D."/>
            <person name="Roswanjaya Y."/>
            <person name="Wardhani T."/>
            <person name="Kalhor M.S."/>
            <person name="Jansen J."/>
            <person name="Van den Hoogen J."/>
            <person name="Gungor B."/>
            <person name="Hartog M."/>
            <person name="Hontelez J."/>
            <person name="Verver J."/>
            <person name="Yang W.-C."/>
            <person name="Schijlen E."/>
            <person name="Repin R."/>
            <person name="Schilthuizen M."/>
            <person name="Schranz E."/>
            <person name="Heidstra R."/>
            <person name="Miyata K."/>
            <person name="Fedorova E."/>
            <person name="Kohlen W."/>
            <person name="Bisseling T."/>
            <person name="Smit S."/>
            <person name="Geurts R."/>
        </authorList>
    </citation>
    <scope>NUCLEOTIDE SEQUENCE [LARGE SCALE GENOMIC DNA]</scope>
    <source>
        <strain evidence="5">cv. WU1-14</strain>
    </source>
</reference>
<comment type="caution">
    <text evidence="4">The sequence shown here is derived from an EMBL/GenBank/DDBJ whole genome shotgun (WGS) entry which is preliminary data.</text>
</comment>
<dbReference type="Gene3D" id="1.25.40.10">
    <property type="entry name" value="Tetratricopeptide repeat domain"/>
    <property type="match status" value="3"/>
</dbReference>
<dbReference type="Pfam" id="PF12854">
    <property type="entry name" value="PPR_1"/>
    <property type="match status" value="2"/>
</dbReference>
<dbReference type="PANTHER" id="PTHR46128">
    <property type="entry name" value="MITOCHONDRIAL GROUP I INTRON SPLICING FACTOR CCM1"/>
    <property type="match status" value="1"/>
</dbReference>
<dbReference type="PANTHER" id="PTHR46128:SF211">
    <property type="entry name" value="PENTACOTRIPEPTIDE-REPEAT REGION OF PRORP DOMAIN-CONTAINING PROTEIN"/>
    <property type="match status" value="1"/>
</dbReference>
<keyword evidence="5" id="KW-1185">Reference proteome</keyword>
<dbReference type="AlphaFoldDB" id="A0A2P5BWY6"/>
<dbReference type="InterPro" id="IPR050872">
    <property type="entry name" value="PPR_P_subfamily"/>
</dbReference>